<dbReference type="InterPro" id="IPR050330">
    <property type="entry name" value="Bact_OuterMem_StrucFunc"/>
</dbReference>
<keyword evidence="5" id="KW-0449">Lipoprotein</keyword>
<dbReference type="GO" id="GO:0009279">
    <property type="term" value="C:cell outer membrane"/>
    <property type="evidence" value="ECO:0007669"/>
    <property type="project" value="UniProtKB-SubCell"/>
</dbReference>
<evidence type="ECO:0000256" key="1">
    <source>
        <dbReference type="ARBA" id="ARBA00004442"/>
    </source>
</evidence>
<dbReference type="AlphaFoldDB" id="A0A1W1CZ43"/>
<dbReference type="PROSITE" id="PS51257">
    <property type="entry name" value="PROKAR_LIPOPROTEIN"/>
    <property type="match status" value="1"/>
</dbReference>
<dbReference type="InterPro" id="IPR036737">
    <property type="entry name" value="OmpA-like_sf"/>
</dbReference>
<name>A0A1W1CZ43_9ZZZZ</name>
<dbReference type="InterPro" id="IPR006665">
    <property type="entry name" value="OmpA-like"/>
</dbReference>
<evidence type="ECO:0000313" key="5">
    <source>
        <dbReference type="EMBL" id="SFV71128.1"/>
    </source>
</evidence>
<dbReference type="Pfam" id="PF00691">
    <property type="entry name" value="OmpA"/>
    <property type="match status" value="1"/>
</dbReference>
<evidence type="ECO:0000259" key="4">
    <source>
        <dbReference type="PROSITE" id="PS51123"/>
    </source>
</evidence>
<reference evidence="5" key="1">
    <citation type="submission" date="2016-10" db="EMBL/GenBank/DDBJ databases">
        <authorList>
            <person name="de Groot N.N."/>
        </authorList>
    </citation>
    <scope>NUCLEOTIDE SEQUENCE</scope>
</reference>
<evidence type="ECO:0000256" key="2">
    <source>
        <dbReference type="ARBA" id="ARBA00023136"/>
    </source>
</evidence>
<dbReference type="Gene3D" id="3.30.1330.60">
    <property type="entry name" value="OmpA-like domain"/>
    <property type="match status" value="1"/>
</dbReference>
<dbReference type="SUPFAM" id="SSF103088">
    <property type="entry name" value="OmpA-like"/>
    <property type="match status" value="1"/>
</dbReference>
<gene>
    <name evidence="5" type="ORF">MNB_SV-13-2192</name>
</gene>
<accession>A0A1W1CZ43</accession>
<dbReference type="EMBL" id="FPHM01000206">
    <property type="protein sequence ID" value="SFV71128.1"/>
    <property type="molecule type" value="Genomic_DNA"/>
</dbReference>
<dbReference type="PRINTS" id="PR01021">
    <property type="entry name" value="OMPADOMAIN"/>
</dbReference>
<dbReference type="CDD" id="cd07185">
    <property type="entry name" value="OmpA_C-like"/>
    <property type="match status" value="1"/>
</dbReference>
<evidence type="ECO:0000256" key="3">
    <source>
        <dbReference type="ARBA" id="ARBA00023237"/>
    </source>
</evidence>
<dbReference type="InterPro" id="IPR006664">
    <property type="entry name" value="OMP_bac"/>
</dbReference>
<dbReference type="PANTHER" id="PTHR30329:SF21">
    <property type="entry name" value="LIPOPROTEIN YIAD-RELATED"/>
    <property type="match status" value="1"/>
</dbReference>
<dbReference type="PANTHER" id="PTHR30329">
    <property type="entry name" value="STATOR ELEMENT OF FLAGELLAR MOTOR COMPLEX"/>
    <property type="match status" value="1"/>
</dbReference>
<keyword evidence="2" id="KW-0472">Membrane</keyword>
<dbReference type="PROSITE" id="PS51123">
    <property type="entry name" value="OMPA_2"/>
    <property type="match status" value="1"/>
</dbReference>
<protein>
    <submittedName>
        <fullName evidence="5">Outer membrane lipoprotein omp16</fullName>
    </submittedName>
</protein>
<comment type="subcellular location">
    <subcellularLocation>
        <location evidence="1">Cell outer membrane</location>
    </subcellularLocation>
</comment>
<proteinExistence type="predicted"/>
<sequence length="187" mass="19697">MQKKLWLATALGALLLSGCAQSAPDLGDDLSAMGGQGQDPIAGDTISIDEMSYGNEDGALNGILGGSGAMGNFNSSADGFKSIYFGFDNYSVAANMQENMAVNIQMANNSASGIIKIEGNCDEFGTDEYNYALGLKRAKAVKDSLIAQGVSASKMSMISFGESTPVCQTAEDSCYEQNRRVDLRVVR</sequence>
<organism evidence="5">
    <name type="scientific">hydrothermal vent metagenome</name>
    <dbReference type="NCBI Taxonomy" id="652676"/>
    <lineage>
        <taxon>unclassified sequences</taxon>
        <taxon>metagenomes</taxon>
        <taxon>ecological metagenomes</taxon>
    </lineage>
</organism>
<keyword evidence="3" id="KW-0998">Cell outer membrane</keyword>
<feature type="domain" description="OmpA-like" evidence="4">
    <location>
        <begin position="72"/>
        <end position="187"/>
    </location>
</feature>